<evidence type="ECO:0000256" key="3">
    <source>
        <dbReference type="SAM" id="SignalP"/>
    </source>
</evidence>
<name>A0A653CMQ6_CALMS</name>
<feature type="region of interest" description="Disordered" evidence="1">
    <location>
        <begin position="515"/>
        <end position="541"/>
    </location>
</feature>
<dbReference type="InterPro" id="IPR000242">
    <property type="entry name" value="PTP_cat"/>
</dbReference>
<feature type="compositionally biased region" description="Polar residues" evidence="1">
    <location>
        <begin position="517"/>
        <end position="541"/>
    </location>
</feature>
<dbReference type="Gene3D" id="3.90.190.10">
    <property type="entry name" value="Protein tyrosine phosphatase superfamily"/>
    <property type="match status" value="1"/>
</dbReference>
<dbReference type="PANTHER" id="PTHR19134:SF544">
    <property type="entry name" value="IP14232P"/>
    <property type="match status" value="1"/>
</dbReference>
<evidence type="ECO:0000256" key="1">
    <source>
        <dbReference type="SAM" id="MobiDB-lite"/>
    </source>
</evidence>
<organism evidence="6 7">
    <name type="scientific">Callosobruchus maculatus</name>
    <name type="common">Southern cowpea weevil</name>
    <name type="synonym">Pulse bruchid</name>
    <dbReference type="NCBI Taxonomy" id="64391"/>
    <lineage>
        <taxon>Eukaryota</taxon>
        <taxon>Metazoa</taxon>
        <taxon>Ecdysozoa</taxon>
        <taxon>Arthropoda</taxon>
        <taxon>Hexapoda</taxon>
        <taxon>Insecta</taxon>
        <taxon>Pterygota</taxon>
        <taxon>Neoptera</taxon>
        <taxon>Endopterygota</taxon>
        <taxon>Coleoptera</taxon>
        <taxon>Polyphaga</taxon>
        <taxon>Cucujiformia</taxon>
        <taxon>Chrysomeloidea</taxon>
        <taxon>Chrysomelidae</taxon>
        <taxon>Bruchinae</taxon>
        <taxon>Bruchini</taxon>
        <taxon>Callosobruchus</taxon>
    </lineage>
</organism>
<keyword evidence="2" id="KW-0812">Transmembrane</keyword>
<dbReference type="FunFam" id="3.90.190.10:FF:000098">
    <property type="entry name" value="Protein-tryrosine phosphatase"/>
    <property type="match status" value="1"/>
</dbReference>
<keyword evidence="7" id="KW-1185">Reference proteome</keyword>
<evidence type="ECO:0000259" key="4">
    <source>
        <dbReference type="PROSITE" id="PS50055"/>
    </source>
</evidence>
<reference evidence="6 7" key="1">
    <citation type="submission" date="2019-01" db="EMBL/GenBank/DDBJ databases">
        <authorList>
            <person name="Sayadi A."/>
        </authorList>
    </citation>
    <scope>NUCLEOTIDE SEQUENCE [LARGE SCALE GENOMIC DNA]</scope>
</reference>
<feature type="region of interest" description="Disordered" evidence="1">
    <location>
        <begin position="555"/>
        <end position="585"/>
    </location>
</feature>
<evidence type="ECO:0008006" key="8">
    <source>
        <dbReference type="Google" id="ProtNLM"/>
    </source>
</evidence>
<feature type="region of interest" description="Disordered" evidence="1">
    <location>
        <begin position="372"/>
        <end position="395"/>
    </location>
</feature>
<dbReference type="OrthoDB" id="5794147at2759"/>
<dbReference type="PANTHER" id="PTHR19134">
    <property type="entry name" value="RECEPTOR-TYPE TYROSINE-PROTEIN PHOSPHATASE"/>
    <property type="match status" value="1"/>
</dbReference>
<dbReference type="Proteomes" id="UP000410492">
    <property type="component" value="Unassembled WGS sequence"/>
</dbReference>
<feature type="domain" description="Tyrosine-protein phosphatase" evidence="4">
    <location>
        <begin position="717"/>
        <end position="969"/>
    </location>
</feature>
<feature type="compositionally biased region" description="Low complexity" evidence="1">
    <location>
        <begin position="386"/>
        <end position="395"/>
    </location>
</feature>
<feature type="compositionally biased region" description="Polar residues" evidence="1">
    <location>
        <begin position="25"/>
        <end position="36"/>
    </location>
</feature>
<dbReference type="InterPro" id="IPR000387">
    <property type="entry name" value="Tyr_Pase_dom"/>
</dbReference>
<accession>A0A653CMQ6</accession>
<dbReference type="InterPro" id="IPR016130">
    <property type="entry name" value="Tyr_Pase_AS"/>
</dbReference>
<feature type="domain" description="Tyrosine specific protein phosphatases" evidence="5">
    <location>
        <begin position="871"/>
        <end position="960"/>
    </location>
</feature>
<feature type="compositionally biased region" description="Basic and acidic residues" evidence="1">
    <location>
        <begin position="222"/>
        <end position="231"/>
    </location>
</feature>
<feature type="compositionally biased region" description="Basic and acidic residues" evidence="1">
    <location>
        <begin position="86"/>
        <end position="106"/>
    </location>
</feature>
<dbReference type="SMART" id="SM00404">
    <property type="entry name" value="PTPc_motif"/>
    <property type="match status" value="1"/>
</dbReference>
<evidence type="ECO:0000313" key="6">
    <source>
        <dbReference type="EMBL" id="VEN49207.1"/>
    </source>
</evidence>
<dbReference type="InterPro" id="IPR003595">
    <property type="entry name" value="Tyr_Pase_cat"/>
</dbReference>
<feature type="compositionally biased region" description="Acidic residues" evidence="1">
    <location>
        <begin position="206"/>
        <end position="221"/>
    </location>
</feature>
<protein>
    <recommendedName>
        <fullName evidence="8">Tyrosine-protein phosphatase domain-containing protein</fullName>
    </recommendedName>
</protein>
<dbReference type="Pfam" id="PF00102">
    <property type="entry name" value="Y_phosphatase"/>
    <property type="match status" value="1"/>
</dbReference>
<dbReference type="AlphaFoldDB" id="A0A653CMQ6"/>
<dbReference type="PROSITE" id="PS00383">
    <property type="entry name" value="TYR_PHOSPHATASE_1"/>
    <property type="match status" value="1"/>
</dbReference>
<keyword evidence="3" id="KW-0732">Signal</keyword>
<feature type="transmembrane region" description="Helical" evidence="2">
    <location>
        <begin position="595"/>
        <end position="618"/>
    </location>
</feature>
<dbReference type="EMBL" id="CAACVG010008302">
    <property type="protein sequence ID" value="VEN49207.1"/>
    <property type="molecule type" value="Genomic_DNA"/>
</dbReference>
<feature type="region of interest" description="Disordered" evidence="1">
    <location>
        <begin position="181"/>
        <end position="250"/>
    </location>
</feature>
<feature type="signal peptide" evidence="3">
    <location>
        <begin position="1"/>
        <end position="22"/>
    </location>
</feature>
<dbReference type="InterPro" id="IPR029021">
    <property type="entry name" value="Prot-tyrosine_phosphatase-like"/>
</dbReference>
<feature type="compositionally biased region" description="Basic and acidic residues" evidence="1">
    <location>
        <begin position="181"/>
        <end position="190"/>
    </location>
</feature>
<gene>
    <name evidence="6" type="ORF">CALMAC_LOCUS10399</name>
</gene>
<dbReference type="InterPro" id="IPR050348">
    <property type="entry name" value="Protein-Tyr_Phosphatase"/>
</dbReference>
<keyword evidence="2" id="KW-0472">Membrane</keyword>
<evidence type="ECO:0000259" key="5">
    <source>
        <dbReference type="PROSITE" id="PS50056"/>
    </source>
</evidence>
<proteinExistence type="predicted"/>
<evidence type="ECO:0000256" key="2">
    <source>
        <dbReference type="SAM" id="Phobius"/>
    </source>
</evidence>
<evidence type="ECO:0000313" key="7">
    <source>
        <dbReference type="Proteomes" id="UP000410492"/>
    </source>
</evidence>
<sequence>MGVTLQFLLGFLLLCAPWSCESLTAEPNGTTSSESSPLDKSERNANLIEQPPKTDTDQKLAHIPLEVTTVPSTSTANQTNATHETPTTEKLPKKEREAGETLRENNSRAIDIDKYVSPEFQDNEFTLSQYTDTEKYANPFEYKTSSTGRTSSAYETDLTTPKSAYFDDKFKEAVQKLEQEFEENHDTGDHETEEEEEHEDARENEEANDNNDESEDEDEDTQGEKPEEKPKVHPNSTVNYKETKNVFMKNNTRGKGVARNNVVVEKVMKVNYVSNFNDTKAYGYKDQTTEAPRSTVPTTRKGATLTKPPVDQNNSHILSNKIETETIKALNIGTTPVPSSTKPATKESLRDLTMAPDTTTTMEKVASTTYYEASNEPETTMHSREVTTSTEDMTTTEIHSTERFDTTSSETPEYTTVFRAHSYPRSDYTSTELTDSTEEPLGSSTVAIYDTTVTSEERMVEATEKMVPADSTPDDGLGNATTTAFDDLTTTEHVTEYRPTSTVETTVTYLVQDESATESQNAEGSSSESPTTMSVGTTTQVHESLSVGVTQVPRYYDGNDVPASTTSEHEVTEASIATESSATPSYNDDINQGRVAAIVISSVGAVCLVLLATLLYIIRKRQNKFNYKQRCRPVGLDDYSVDNLSVYNSVRRKGLYRQSKRSYGNPAFDDHEVTTHPLNFPALAKFATNTVDMKAEFEDIPQITAKTSELPEGCETKNRYANVIPLPETRVYLNAIEGQANSDYINANYVTGHKDVKGFYIACQAPMQNTVDDFWRMIWEQQVKVVLMITHLFENGVEKCVDYLPPSEVLDCHRVFGDYQITLKKRDVKDKYIISSLQLKNMVSNSWREVTHFWYLGWPDKGVPSEANSLIAFLIEARSYMKTSTLDKNSSAAGLSGQPQNEVNPVVVHCSPGTGRTGVVIACDIAIREFEQTRLVDIPKTVYRIRRDRANSVQTKEQYMFIYKVVSLYATKLTGGVLDSI</sequence>
<feature type="compositionally biased region" description="Polar residues" evidence="1">
    <location>
        <begin position="575"/>
        <end position="585"/>
    </location>
</feature>
<keyword evidence="2" id="KW-1133">Transmembrane helix</keyword>
<dbReference type="PRINTS" id="PR00700">
    <property type="entry name" value="PRTYPHPHTASE"/>
</dbReference>
<dbReference type="PROSITE" id="PS50056">
    <property type="entry name" value="TYR_PHOSPHATASE_2"/>
    <property type="match status" value="1"/>
</dbReference>
<feature type="chain" id="PRO_5024954112" description="Tyrosine-protein phosphatase domain-containing protein" evidence="3">
    <location>
        <begin position="23"/>
        <end position="981"/>
    </location>
</feature>
<dbReference type="PROSITE" id="PS50055">
    <property type="entry name" value="TYR_PHOSPHATASE_PTP"/>
    <property type="match status" value="1"/>
</dbReference>
<dbReference type="GO" id="GO:0009653">
    <property type="term" value="P:anatomical structure morphogenesis"/>
    <property type="evidence" value="ECO:0007669"/>
    <property type="project" value="UniProtKB-ARBA"/>
</dbReference>
<dbReference type="GO" id="GO:0048666">
    <property type="term" value="P:neuron development"/>
    <property type="evidence" value="ECO:0007669"/>
    <property type="project" value="UniProtKB-ARBA"/>
</dbReference>
<feature type="compositionally biased region" description="Polar residues" evidence="1">
    <location>
        <begin position="289"/>
        <end position="298"/>
    </location>
</feature>
<feature type="compositionally biased region" description="Polar residues" evidence="1">
    <location>
        <begin position="69"/>
        <end position="85"/>
    </location>
</feature>
<dbReference type="GO" id="GO:0004725">
    <property type="term" value="F:protein tyrosine phosphatase activity"/>
    <property type="evidence" value="ECO:0007669"/>
    <property type="project" value="InterPro"/>
</dbReference>
<feature type="region of interest" description="Disordered" evidence="1">
    <location>
        <begin position="287"/>
        <end position="315"/>
    </location>
</feature>
<dbReference type="SMART" id="SM00194">
    <property type="entry name" value="PTPc"/>
    <property type="match status" value="1"/>
</dbReference>
<dbReference type="CDD" id="cd00047">
    <property type="entry name" value="PTPc"/>
    <property type="match status" value="1"/>
</dbReference>
<feature type="region of interest" description="Disordered" evidence="1">
    <location>
        <begin position="25"/>
        <end position="106"/>
    </location>
</feature>
<feature type="region of interest" description="Disordered" evidence="1">
    <location>
        <begin position="464"/>
        <end position="489"/>
    </location>
</feature>
<dbReference type="SUPFAM" id="SSF52799">
    <property type="entry name" value="(Phosphotyrosine protein) phosphatases II"/>
    <property type="match status" value="1"/>
</dbReference>